<keyword evidence="7" id="KW-0460">Magnesium</keyword>
<feature type="binding site" evidence="7">
    <location>
        <position position="34"/>
    </location>
    <ligand>
        <name>UDP-N-acetyl-alpha-D-muramoyl-L-alanyl-D-glutamate</name>
        <dbReference type="ChEBI" id="CHEBI:83900"/>
    </ligand>
</feature>
<feature type="binding site" evidence="7">
    <location>
        <position position="194"/>
    </location>
    <ligand>
        <name>UDP-N-acetyl-alpha-D-muramoyl-L-alanyl-D-glutamate</name>
        <dbReference type="ChEBI" id="CHEBI:83900"/>
    </ligand>
</feature>
<dbReference type="Pfam" id="PF02875">
    <property type="entry name" value="Mur_ligase_C"/>
    <property type="match status" value="1"/>
</dbReference>
<dbReference type="AlphaFoldDB" id="A0A524RNK4"/>
<keyword evidence="7 12" id="KW-0436">Ligase</keyword>
<dbReference type="InterPro" id="IPR000713">
    <property type="entry name" value="Mur_ligase_N"/>
</dbReference>
<protein>
    <recommendedName>
        <fullName evidence="7">UDP-N-acetylmuramoyl-L-alanyl-D-glutamate--2,6-diaminopimelate ligase</fullName>
        <ecNumber evidence="7">6.3.2.13</ecNumber>
    </recommendedName>
    <alternativeName>
        <fullName evidence="7">Meso-A2pm-adding enzyme</fullName>
    </alternativeName>
    <alternativeName>
        <fullName evidence="7">Meso-diaminopimelate-adding enzyme</fullName>
    </alternativeName>
    <alternativeName>
        <fullName evidence="7">UDP-MurNAc-L-Ala-D-Glu:meso-diaminopimelate ligase</fullName>
    </alternativeName>
    <alternativeName>
        <fullName evidence="7">UDP-MurNAc-tripeptide synthetase</fullName>
    </alternativeName>
    <alternativeName>
        <fullName evidence="7">UDP-N-acetylmuramyl-tripeptide synthetase</fullName>
    </alternativeName>
</protein>
<feature type="domain" description="Mur ligase central" evidence="11">
    <location>
        <begin position="117"/>
        <end position="322"/>
    </location>
</feature>
<dbReference type="HAMAP" id="MF_00208">
    <property type="entry name" value="MurE"/>
    <property type="match status" value="1"/>
</dbReference>
<dbReference type="NCBIfam" id="TIGR01085">
    <property type="entry name" value="murE"/>
    <property type="match status" value="1"/>
</dbReference>
<dbReference type="Pfam" id="PF08245">
    <property type="entry name" value="Mur_ligase_M"/>
    <property type="match status" value="1"/>
</dbReference>
<dbReference type="GO" id="GO:0051301">
    <property type="term" value="P:cell division"/>
    <property type="evidence" value="ECO:0007669"/>
    <property type="project" value="UniProtKB-KW"/>
</dbReference>
<dbReference type="Gene3D" id="3.40.1190.10">
    <property type="entry name" value="Mur-like, catalytic domain"/>
    <property type="match status" value="1"/>
</dbReference>
<keyword evidence="6 7" id="KW-0961">Cell wall biogenesis/degradation</keyword>
<reference evidence="12 13" key="1">
    <citation type="journal article" date="2019" name="mSystems">
        <title>Life at home and on the roam: Genomic adaptions reflect the dual lifestyle of an intracellular, facultative symbiont.</title>
        <authorList>
            <person name="Burgsdorf I."/>
        </authorList>
    </citation>
    <scope>NUCLEOTIDE SEQUENCE [LARGE SCALE GENOMIC DNA]</scope>
    <source>
        <strain evidence="12">277cV</strain>
    </source>
</reference>
<dbReference type="EC" id="6.3.2.13" evidence="7"/>
<keyword evidence="3 7" id="KW-0133">Cell shape</keyword>
<feature type="binding site" evidence="7">
    <location>
        <position position="196"/>
    </location>
    <ligand>
        <name>UDP-N-acetyl-alpha-D-muramoyl-L-alanyl-D-glutamate</name>
        <dbReference type="ChEBI" id="CHEBI:83900"/>
    </ligand>
</feature>
<dbReference type="InterPro" id="IPR036615">
    <property type="entry name" value="Mur_ligase_C_dom_sf"/>
</dbReference>
<feature type="binding site" evidence="7">
    <location>
        <position position="472"/>
    </location>
    <ligand>
        <name>meso-2,6-diaminopimelate</name>
        <dbReference type="ChEBI" id="CHEBI:57791"/>
    </ligand>
</feature>
<feature type="binding site" evidence="7">
    <location>
        <begin position="119"/>
        <end position="125"/>
    </location>
    <ligand>
        <name>ATP</name>
        <dbReference type="ChEBI" id="CHEBI:30616"/>
    </ligand>
</feature>
<comment type="subcellular location">
    <subcellularLocation>
        <location evidence="7 8">Cytoplasm</location>
    </subcellularLocation>
</comment>
<evidence type="ECO:0000256" key="6">
    <source>
        <dbReference type="ARBA" id="ARBA00023316"/>
    </source>
</evidence>
<comment type="catalytic activity">
    <reaction evidence="7">
        <text>UDP-N-acetyl-alpha-D-muramoyl-L-alanyl-D-glutamate + meso-2,6-diaminopimelate + ATP = UDP-N-acetyl-alpha-D-muramoyl-L-alanyl-gamma-D-glutamyl-meso-2,6-diaminopimelate + ADP + phosphate + H(+)</text>
        <dbReference type="Rhea" id="RHEA:23676"/>
        <dbReference type="ChEBI" id="CHEBI:15378"/>
        <dbReference type="ChEBI" id="CHEBI:30616"/>
        <dbReference type="ChEBI" id="CHEBI:43474"/>
        <dbReference type="ChEBI" id="CHEBI:57791"/>
        <dbReference type="ChEBI" id="CHEBI:83900"/>
        <dbReference type="ChEBI" id="CHEBI:83905"/>
        <dbReference type="ChEBI" id="CHEBI:456216"/>
        <dbReference type="EC" id="6.3.2.13"/>
    </reaction>
</comment>
<dbReference type="GO" id="GO:0009252">
    <property type="term" value="P:peptidoglycan biosynthetic process"/>
    <property type="evidence" value="ECO:0007669"/>
    <property type="project" value="UniProtKB-UniRule"/>
</dbReference>
<evidence type="ECO:0000313" key="13">
    <source>
        <dbReference type="Proteomes" id="UP000317990"/>
    </source>
</evidence>
<evidence type="ECO:0000256" key="2">
    <source>
        <dbReference type="ARBA" id="ARBA00022618"/>
    </source>
</evidence>
<dbReference type="PANTHER" id="PTHR23135">
    <property type="entry name" value="MUR LIGASE FAMILY MEMBER"/>
    <property type="match status" value="1"/>
</dbReference>
<keyword evidence="2 7" id="KW-0132">Cell division</keyword>
<evidence type="ECO:0000256" key="8">
    <source>
        <dbReference type="RuleBase" id="RU004135"/>
    </source>
</evidence>
<dbReference type="GO" id="GO:0000287">
    <property type="term" value="F:magnesium ion binding"/>
    <property type="evidence" value="ECO:0007669"/>
    <property type="project" value="UniProtKB-UniRule"/>
</dbReference>
<comment type="similarity">
    <text evidence="1 7">Belongs to the MurCDEF family. MurE subfamily.</text>
</comment>
<keyword evidence="7" id="KW-0963">Cytoplasm</keyword>
<dbReference type="InterPro" id="IPR036565">
    <property type="entry name" value="Mur-like_cat_sf"/>
</dbReference>
<proteinExistence type="inferred from homology"/>
<comment type="PTM">
    <text evidence="7">Carboxylation is probably crucial for Mg(2+) binding and, consequently, for the gamma-phosphate positioning of ATP.</text>
</comment>
<feature type="binding site" evidence="7">
    <location>
        <position position="188"/>
    </location>
    <ligand>
        <name>UDP-N-acetyl-alpha-D-muramoyl-L-alanyl-D-glutamate</name>
        <dbReference type="ChEBI" id="CHEBI:83900"/>
    </ligand>
</feature>
<feature type="binding site" evidence="7">
    <location>
        <begin position="161"/>
        <end position="162"/>
    </location>
    <ligand>
        <name>UDP-N-acetyl-alpha-D-muramoyl-L-alanyl-D-glutamate</name>
        <dbReference type="ChEBI" id="CHEBI:83900"/>
    </ligand>
</feature>
<gene>
    <name evidence="7" type="primary">murE</name>
    <name evidence="12" type="ORF">ERJ67_05360</name>
</gene>
<dbReference type="SUPFAM" id="SSF63418">
    <property type="entry name" value="MurE/MurF N-terminal domain"/>
    <property type="match status" value="1"/>
</dbReference>
<feature type="modified residue" description="N6-carboxylysine" evidence="7">
    <location>
        <position position="228"/>
    </location>
</feature>
<comment type="caution">
    <text evidence="12">The sequence shown here is derived from an EMBL/GenBank/DDBJ whole genome shotgun (WGS) entry which is preliminary data.</text>
</comment>
<dbReference type="SUPFAM" id="SSF53623">
    <property type="entry name" value="MurD-like peptide ligases, catalytic domain"/>
    <property type="match status" value="1"/>
</dbReference>
<comment type="pathway">
    <text evidence="7 8">Cell wall biogenesis; peptidoglycan biosynthesis.</text>
</comment>
<feature type="binding site" evidence="7">
    <location>
        <position position="393"/>
    </location>
    <ligand>
        <name>meso-2,6-diaminopimelate</name>
        <dbReference type="ChEBI" id="CHEBI:57791"/>
    </ligand>
</feature>
<dbReference type="UniPathway" id="UPA00219"/>
<comment type="caution">
    <text evidence="7">Lacks conserved residue(s) required for the propagation of feature annotation.</text>
</comment>
<dbReference type="InterPro" id="IPR013221">
    <property type="entry name" value="Mur_ligase_cen"/>
</dbReference>
<dbReference type="NCBIfam" id="NF001126">
    <property type="entry name" value="PRK00139.1-4"/>
    <property type="match status" value="1"/>
</dbReference>
<evidence type="ECO:0000256" key="5">
    <source>
        <dbReference type="ARBA" id="ARBA00023306"/>
    </source>
</evidence>
<evidence type="ECO:0000256" key="1">
    <source>
        <dbReference type="ARBA" id="ARBA00005898"/>
    </source>
</evidence>
<keyword evidence="7" id="KW-0067">ATP-binding</keyword>
<keyword evidence="7" id="KW-0547">Nucleotide-binding</keyword>
<keyword evidence="4 7" id="KW-0573">Peptidoglycan synthesis</keyword>
<dbReference type="InterPro" id="IPR005761">
    <property type="entry name" value="UDP-N-AcMur-Glu-dNH2Pim_ligase"/>
</dbReference>
<dbReference type="Proteomes" id="UP000317990">
    <property type="component" value="Unassembled WGS sequence"/>
</dbReference>
<dbReference type="Pfam" id="PF01225">
    <property type="entry name" value="Mur_ligase"/>
    <property type="match status" value="1"/>
</dbReference>
<evidence type="ECO:0000256" key="3">
    <source>
        <dbReference type="ARBA" id="ARBA00022960"/>
    </source>
</evidence>
<evidence type="ECO:0000259" key="11">
    <source>
        <dbReference type="Pfam" id="PF08245"/>
    </source>
</evidence>
<dbReference type="InterPro" id="IPR004101">
    <property type="entry name" value="Mur_ligase_C"/>
</dbReference>
<keyword evidence="5 7" id="KW-0131">Cell cycle</keyword>
<dbReference type="EMBL" id="SRMO01000059">
    <property type="protein sequence ID" value="TGG92637.1"/>
    <property type="molecule type" value="Genomic_DNA"/>
</dbReference>
<organism evidence="12 13">
    <name type="scientific">Aphanocapsa feldmannii 277cV</name>
    <dbReference type="NCBI Taxonomy" id="2507553"/>
    <lineage>
        <taxon>Bacteria</taxon>
        <taxon>Bacillati</taxon>
        <taxon>Cyanobacteriota</taxon>
        <taxon>Cyanophyceae</taxon>
        <taxon>Oscillatoriophycideae</taxon>
        <taxon>Chroococcales</taxon>
        <taxon>Microcystaceae</taxon>
        <taxon>Aphanocapsa</taxon>
    </lineage>
</organism>
<feature type="domain" description="Mur ligase N-terminal catalytic" evidence="9">
    <location>
        <begin position="29"/>
        <end position="101"/>
    </location>
</feature>
<sequence>MAAVPLGELFRSVGLPLPAGADAAALVSRVDADSRRVERGSLFVGLPGTRLDGGCFWADALSRGALLCVVSEAAAAARPAAPGQPLPAVVRDPAAWLGPLAAALHGQPSTALELVGVTGTNGKTTTTHLIEHLSCHCGAVTGLFGTLENRWPGHALTASHTTAFADRLQDNLAQAVASGVERLAMEVSSHALAQQRVAGCRFSAAIFTNLSQDHLDYHHDLERYFEAKAMLFSDRYLAGRAVVNGEDPYGQRLARQLGERAWRCAVRDGAGPAVAAELWMDGLTLSAAGARGRLQSPLGSGPFQSPLLGRFNLMNLLQAVGVLLQLGCPLATLLEGITSFSGVPGRMEQVPADDLSVIVDYAHTPDGLENALVAVRPFVEGELICLFGCGGDRDRGKRPRMAAIASRLADRVMVTSDNPRTEDPRQIVSDVLGGIPQGTFCLVEQDRSLAIQRAILTAAPGDTIFIAGKGHEDYQVLGTTKVHFDDREQAAEAIQRRRQCLRVGGSRPGAG</sequence>
<dbReference type="GO" id="GO:0008765">
    <property type="term" value="F:UDP-N-acetylmuramoylalanyl-D-glutamate-2,6-diaminopimelate ligase activity"/>
    <property type="evidence" value="ECO:0007669"/>
    <property type="project" value="UniProtKB-UniRule"/>
</dbReference>
<evidence type="ECO:0000313" key="12">
    <source>
        <dbReference type="EMBL" id="TGG92637.1"/>
    </source>
</evidence>
<comment type="function">
    <text evidence="7">Catalyzes the addition of meso-diaminopimelic acid to the nucleotide precursor UDP-N-acetylmuramoyl-L-alanyl-D-glutamate (UMAG) in the biosynthesis of bacterial cell-wall peptidoglycan.</text>
</comment>
<dbReference type="GO" id="GO:0005524">
    <property type="term" value="F:ATP binding"/>
    <property type="evidence" value="ECO:0007669"/>
    <property type="project" value="UniProtKB-UniRule"/>
</dbReference>
<evidence type="ECO:0000259" key="10">
    <source>
        <dbReference type="Pfam" id="PF02875"/>
    </source>
</evidence>
<comment type="cofactor">
    <cofactor evidence="7">
        <name>Mg(2+)</name>
        <dbReference type="ChEBI" id="CHEBI:18420"/>
    </cofactor>
</comment>
<feature type="binding site" evidence="7">
    <location>
        <begin position="417"/>
        <end position="420"/>
    </location>
    <ligand>
        <name>meso-2,6-diaminopimelate</name>
        <dbReference type="ChEBI" id="CHEBI:57791"/>
    </ligand>
</feature>
<feature type="short sequence motif" description="Meso-diaminopimelate recognition motif" evidence="7">
    <location>
        <begin position="417"/>
        <end position="420"/>
    </location>
</feature>
<dbReference type="InterPro" id="IPR035911">
    <property type="entry name" value="MurE/MurF_N"/>
</dbReference>
<feature type="binding site" evidence="7">
    <location>
        <position position="468"/>
    </location>
    <ligand>
        <name>meso-2,6-diaminopimelate</name>
        <dbReference type="ChEBI" id="CHEBI:57791"/>
    </ligand>
</feature>
<dbReference type="Gene3D" id="3.40.1390.10">
    <property type="entry name" value="MurE/MurF, N-terminal domain"/>
    <property type="match status" value="1"/>
</dbReference>
<name>A0A524RNK4_9CHRO</name>
<dbReference type="GO" id="GO:0008360">
    <property type="term" value="P:regulation of cell shape"/>
    <property type="evidence" value="ECO:0007669"/>
    <property type="project" value="UniProtKB-KW"/>
</dbReference>
<accession>A0A524RNK4</accession>
<dbReference type="PANTHER" id="PTHR23135:SF4">
    <property type="entry name" value="UDP-N-ACETYLMURAMOYL-L-ALANYL-D-GLUTAMATE--2,6-DIAMINOPIMELATE LIGASE MURE HOMOLOG, CHLOROPLASTIC"/>
    <property type="match status" value="1"/>
</dbReference>
<feature type="domain" description="Mur ligase C-terminal" evidence="10">
    <location>
        <begin position="345"/>
        <end position="470"/>
    </location>
</feature>
<evidence type="ECO:0000256" key="4">
    <source>
        <dbReference type="ARBA" id="ARBA00022984"/>
    </source>
</evidence>
<dbReference type="Gene3D" id="3.90.190.20">
    <property type="entry name" value="Mur ligase, C-terminal domain"/>
    <property type="match status" value="1"/>
</dbReference>
<dbReference type="GO" id="GO:0071555">
    <property type="term" value="P:cell wall organization"/>
    <property type="evidence" value="ECO:0007669"/>
    <property type="project" value="UniProtKB-KW"/>
</dbReference>
<dbReference type="GO" id="GO:0005737">
    <property type="term" value="C:cytoplasm"/>
    <property type="evidence" value="ECO:0007669"/>
    <property type="project" value="UniProtKB-SubCell"/>
</dbReference>
<dbReference type="SUPFAM" id="SSF53244">
    <property type="entry name" value="MurD-like peptide ligases, peptide-binding domain"/>
    <property type="match status" value="1"/>
</dbReference>
<evidence type="ECO:0000256" key="7">
    <source>
        <dbReference type="HAMAP-Rule" id="MF_00208"/>
    </source>
</evidence>
<evidence type="ECO:0000259" key="9">
    <source>
        <dbReference type="Pfam" id="PF01225"/>
    </source>
</evidence>